<reference evidence="2 5" key="1">
    <citation type="submission" date="2016-04" db="EMBL/GenBank/DDBJ databases">
        <title>Genome analyses suggest a sexual origin of heterokaryosis in a supposedly ancient asexual fungus.</title>
        <authorList>
            <person name="Ropars J."/>
            <person name="Sedzielewska K."/>
            <person name="Noel J."/>
            <person name="Charron P."/>
            <person name="Farinelli L."/>
            <person name="Marton T."/>
            <person name="Kruger M."/>
            <person name="Pelin A."/>
            <person name="Brachmann A."/>
            <person name="Corradi N."/>
        </authorList>
    </citation>
    <scope>NUCLEOTIDE SEQUENCE [LARGE SCALE GENOMIC DNA]</scope>
    <source>
        <strain evidence="2 5">A5</strain>
    </source>
</reference>
<gene>
    <name evidence="3" type="ORF">RhiirA1_451040</name>
    <name evidence="2" type="ORF">RhiirA5_405520</name>
</gene>
<proteinExistence type="predicted"/>
<evidence type="ECO:0000313" key="2">
    <source>
        <dbReference type="EMBL" id="PKC17739.1"/>
    </source>
</evidence>
<protein>
    <submittedName>
        <fullName evidence="3">Uncharacterized protein</fullName>
    </submittedName>
</protein>
<dbReference type="EMBL" id="LLXH01000083">
    <property type="protein sequence ID" value="PKC73574.1"/>
    <property type="molecule type" value="Genomic_DNA"/>
</dbReference>
<dbReference type="VEuPathDB" id="FungiDB:RhiirFUN_008020"/>
<dbReference type="VEuPathDB" id="FungiDB:RhiirA1_451040"/>
<evidence type="ECO:0000256" key="1">
    <source>
        <dbReference type="SAM" id="SignalP"/>
    </source>
</evidence>
<evidence type="ECO:0000313" key="5">
    <source>
        <dbReference type="Proteomes" id="UP000232722"/>
    </source>
</evidence>
<sequence length="83" mass="9574">MSHNLPWWRKGLFLMVWMEVEQLSTSACNTPPCKLKATILIVFEVYDELIVLAESCISSSFEGRDKITPDDDYKIRKKAGCLY</sequence>
<dbReference type="EMBL" id="LLXJ01000006">
    <property type="protein sequence ID" value="PKC17739.1"/>
    <property type="molecule type" value="Genomic_DNA"/>
</dbReference>
<evidence type="ECO:0000313" key="3">
    <source>
        <dbReference type="EMBL" id="PKC73574.1"/>
    </source>
</evidence>
<feature type="signal peptide" evidence="1">
    <location>
        <begin position="1"/>
        <end position="22"/>
    </location>
</feature>
<comment type="caution">
    <text evidence="3">The sequence shown here is derived from an EMBL/GenBank/DDBJ whole genome shotgun (WGS) entry which is preliminary data.</text>
</comment>
<organism evidence="3 4">
    <name type="scientific">Rhizophagus irregularis</name>
    <dbReference type="NCBI Taxonomy" id="588596"/>
    <lineage>
        <taxon>Eukaryota</taxon>
        <taxon>Fungi</taxon>
        <taxon>Fungi incertae sedis</taxon>
        <taxon>Mucoromycota</taxon>
        <taxon>Glomeromycotina</taxon>
        <taxon>Glomeromycetes</taxon>
        <taxon>Glomerales</taxon>
        <taxon>Glomeraceae</taxon>
        <taxon>Rhizophagus</taxon>
    </lineage>
</organism>
<name>A0A2N0SDE0_9GLOM</name>
<reference evidence="3 4" key="4">
    <citation type="submission" date="2017-10" db="EMBL/GenBank/DDBJ databases">
        <title>Genome analyses suggest a sexual origin of heterokaryosis in a supposedly ancient asexual fungus.</title>
        <authorList>
            <person name="Corradi N."/>
            <person name="Sedzielewska K."/>
            <person name="Noel J."/>
            <person name="Charron P."/>
            <person name="Farinelli L."/>
            <person name="Marton T."/>
            <person name="Kruger M."/>
            <person name="Pelin A."/>
            <person name="Brachmann A."/>
            <person name="Corradi N."/>
        </authorList>
    </citation>
    <scope>NUCLEOTIDE SEQUENCE [LARGE SCALE GENOMIC DNA]</scope>
    <source>
        <strain evidence="3 4">A1</strain>
    </source>
</reference>
<reference evidence="3 4" key="3">
    <citation type="submission" date="2017-10" db="EMBL/GenBank/DDBJ databases">
        <title>Extensive intraspecific genome diversity in a model arbuscular mycorrhizal fungus.</title>
        <authorList>
            <person name="Chen E.C.H."/>
            <person name="Morin E."/>
            <person name="Baudet D."/>
            <person name="Noel J."/>
            <person name="Ndikumana S."/>
            <person name="Charron P."/>
            <person name="St-Onge C."/>
            <person name="Giorgi J."/>
            <person name="Grigoriev I.V."/>
            <person name="Roux C."/>
            <person name="Martin F.M."/>
            <person name="Corradi N."/>
        </authorList>
    </citation>
    <scope>NUCLEOTIDE SEQUENCE [LARGE SCALE GENOMIC DNA]</scope>
    <source>
        <strain evidence="3 4">A1</strain>
    </source>
</reference>
<dbReference type="Proteomes" id="UP000232688">
    <property type="component" value="Unassembled WGS sequence"/>
</dbReference>
<keyword evidence="1" id="KW-0732">Signal</keyword>
<dbReference type="AlphaFoldDB" id="A0A2N0SDE0"/>
<reference evidence="2 5" key="2">
    <citation type="submission" date="2017-09" db="EMBL/GenBank/DDBJ databases">
        <title>Extensive intraspecific genome diversity in a model arbuscular mycorrhizal fungus.</title>
        <authorList>
            <person name="Chen E.C."/>
            <person name="Morin E."/>
            <person name="Beaudet D."/>
            <person name="Noel J."/>
            <person name="Ndikumana S."/>
            <person name="Charron P."/>
            <person name="St-Onge C."/>
            <person name="Giorgi J."/>
            <person name="Grigoriev I.V."/>
            <person name="Roux C."/>
            <person name="Martin F.M."/>
            <person name="Corradi N."/>
        </authorList>
    </citation>
    <scope>NUCLEOTIDE SEQUENCE [LARGE SCALE GENOMIC DNA]</scope>
    <source>
        <strain evidence="2 5">A5</strain>
    </source>
</reference>
<feature type="chain" id="PRO_5014562548" evidence="1">
    <location>
        <begin position="23"/>
        <end position="83"/>
    </location>
</feature>
<evidence type="ECO:0000313" key="4">
    <source>
        <dbReference type="Proteomes" id="UP000232688"/>
    </source>
</evidence>
<accession>A0A2N0SDE0</accession>
<dbReference type="Proteomes" id="UP000232722">
    <property type="component" value="Unassembled WGS sequence"/>
</dbReference>